<evidence type="ECO:0000313" key="1">
    <source>
        <dbReference type="EMBL" id="KZT76861.1"/>
    </source>
</evidence>
<evidence type="ECO:0000313" key="2">
    <source>
        <dbReference type="Proteomes" id="UP000250235"/>
    </source>
</evidence>
<dbReference type="EMBL" id="KV087040">
    <property type="protein sequence ID" value="KZT76861.1"/>
    <property type="molecule type" value="Genomic_DNA"/>
</dbReference>
<gene>
    <name evidence="1" type="ORF">F511_46114</name>
</gene>
<keyword evidence="2" id="KW-1185">Reference proteome</keyword>
<accession>A0A2Z6ZVF9</accession>
<proteinExistence type="predicted"/>
<reference evidence="1 2" key="1">
    <citation type="journal article" date="2015" name="Proc. Natl. Acad. Sci. U.S.A.">
        <title>The resurrection genome of Boea hygrometrica: A blueprint for survival of dehydration.</title>
        <authorList>
            <person name="Xiao L."/>
            <person name="Yang G."/>
            <person name="Zhang L."/>
            <person name="Yang X."/>
            <person name="Zhao S."/>
            <person name="Ji Z."/>
            <person name="Zhou Q."/>
            <person name="Hu M."/>
            <person name="Wang Y."/>
            <person name="Chen M."/>
            <person name="Xu Y."/>
            <person name="Jin H."/>
            <person name="Xiao X."/>
            <person name="Hu G."/>
            <person name="Bao F."/>
            <person name="Hu Y."/>
            <person name="Wan P."/>
            <person name="Li L."/>
            <person name="Deng X."/>
            <person name="Kuang T."/>
            <person name="Xiang C."/>
            <person name="Zhu J.K."/>
            <person name="Oliver M.J."/>
            <person name="He Y."/>
        </authorList>
    </citation>
    <scope>NUCLEOTIDE SEQUENCE [LARGE SCALE GENOMIC DNA]</scope>
    <source>
        <strain evidence="2">cv. XS01</strain>
    </source>
</reference>
<dbReference type="Proteomes" id="UP000250235">
    <property type="component" value="Unassembled WGS sequence"/>
</dbReference>
<dbReference type="AlphaFoldDB" id="A0A2Z6ZVF9"/>
<name>A0A2Z6ZVF9_9LAMI</name>
<organism evidence="1 2">
    <name type="scientific">Dorcoceras hygrometricum</name>
    <dbReference type="NCBI Taxonomy" id="472368"/>
    <lineage>
        <taxon>Eukaryota</taxon>
        <taxon>Viridiplantae</taxon>
        <taxon>Streptophyta</taxon>
        <taxon>Embryophyta</taxon>
        <taxon>Tracheophyta</taxon>
        <taxon>Spermatophyta</taxon>
        <taxon>Magnoliopsida</taxon>
        <taxon>eudicotyledons</taxon>
        <taxon>Gunneridae</taxon>
        <taxon>Pentapetalae</taxon>
        <taxon>asterids</taxon>
        <taxon>lamiids</taxon>
        <taxon>Lamiales</taxon>
        <taxon>Gesneriaceae</taxon>
        <taxon>Didymocarpoideae</taxon>
        <taxon>Trichosporeae</taxon>
        <taxon>Loxocarpinae</taxon>
        <taxon>Dorcoceras</taxon>
    </lineage>
</organism>
<sequence>MNAAARAGRALVARLGRRSREDRALSREKGCSGAGRWLATMAHEVRRCWPADVHWAPLLVRGRASRLARRRARLPRVISWWRWRRPAAVPVKLRRCRDG</sequence>
<protein>
    <submittedName>
        <fullName evidence="1">Uncharacterized protein</fullName>
    </submittedName>
</protein>